<evidence type="ECO:0000313" key="6">
    <source>
        <dbReference type="Proteomes" id="UP000095706"/>
    </source>
</evidence>
<dbReference type="CDD" id="cd14752">
    <property type="entry name" value="GH31_N"/>
    <property type="match status" value="1"/>
</dbReference>
<evidence type="ECO:0000259" key="4">
    <source>
        <dbReference type="Pfam" id="PF21365"/>
    </source>
</evidence>
<dbReference type="EMBL" id="CYYV01000009">
    <property type="protein sequence ID" value="CUO48457.1"/>
    <property type="molecule type" value="Genomic_DNA"/>
</dbReference>
<dbReference type="AlphaFoldDB" id="A0A174FG13"/>
<dbReference type="EC" id="3.2.1.177" evidence="5"/>
<dbReference type="Pfam" id="PF21365">
    <property type="entry name" value="Glyco_hydro_31_3rd"/>
    <property type="match status" value="1"/>
</dbReference>
<dbReference type="Proteomes" id="UP000095706">
    <property type="component" value="Unassembled WGS sequence"/>
</dbReference>
<dbReference type="InterPro" id="IPR017853">
    <property type="entry name" value="GH"/>
</dbReference>
<dbReference type="SUPFAM" id="SSF74650">
    <property type="entry name" value="Galactose mutarotase-like"/>
    <property type="match status" value="1"/>
</dbReference>
<dbReference type="InterPro" id="IPR051816">
    <property type="entry name" value="Glycosyl_Hydrolase_31"/>
</dbReference>
<dbReference type="Pfam" id="PF01055">
    <property type="entry name" value="Glyco_hydro_31_2nd"/>
    <property type="match status" value="1"/>
</dbReference>
<dbReference type="RefSeq" id="WP_055227991.1">
    <property type="nucleotide sequence ID" value="NZ_CYYV01000009.1"/>
</dbReference>
<dbReference type="Gene3D" id="3.20.20.80">
    <property type="entry name" value="Glycosidases"/>
    <property type="match status" value="1"/>
</dbReference>
<evidence type="ECO:0000259" key="3">
    <source>
        <dbReference type="Pfam" id="PF01055"/>
    </source>
</evidence>
<dbReference type="GO" id="GO:0061634">
    <property type="term" value="F:alpha-D-xyloside xylohydrolase"/>
    <property type="evidence" value="ECO:0007669"/>
    <property type="project" value="UniProtKB-EC"/>
</dbReference>
<keyword evidence="2 5" id="KW-0378">Hydrolase</keyword>
<dbReference type="InterPro" id="IPR000322">
    <property type="entry name" value="Glyco_hydro_31_TIM"/>
</dbReference>
<keyword evidence="2 5" id="KW-0326">Glycosidase</keyword>
<proteinExistence type="inferred from homology"/>
<evidence type="ECO:0000256" key="2">
    <source>
        <dbReference type="RuleBase" id="RU361185"/>
    </source>
</evidence>
<gene>
    <name evidence="5" type="primary">yicI_6</name>
    <name evidence="5" type="ORF">ERS852406_02093</name>
</gene>
<comment type="similarity">
    <text evidence="1 2">Belongs to the glycosyl hydrolase 31 family.</text>
</comment>
<dbReference type="InterPro" id="IPR013780">
    <property type="entry name" value="Glyco_hydro_b"/>
</dbReference>
<feature type="domain" description="Glycoside hydrolase family 31 TIM barrel" evidence="3">
    <location>
        <begin position="243"/>
        <end position="574"/>
    </location>
</feature>
<dbReference type="Gene3D" id="2.60.40.1760">
    <property type="entry name" value="glycosyl hydrolase (family 31)"/>
    <property type="match status" value="1"/>
</dbReference>
<dbReference type="SUPFAM" id="SSF51445">
    <property type="entry name" value="(Trans)glycosidases"/>
    <property type="match status" value="1"/>
</dbReference>
<evidence type="ECO:0000256" key="1">
    <source>
        <dbReference type="ARBA" id="ARBA00007806"/>
    </source>
</evidence>
<protein>
    <submittedName>
        <fullName evidence="5">Alpha-xylosidase</fullName>
        <ecNumber evidence="5">3.2.1.177</ecNumber>
    </submittedName>
</protein>
<dbReference type="CDD" id="cd06591">
    <property type="entry name" value="GH31_xylosidase_XylS"/>
    <property type="match status" value="1"/>
</dbReference>
<organism evidence="5 6">
    <name type="scientific">Fusicatenibacter saccharivorans</name>
    <dbReference type="NCBI Taxonomy" id="1150298"/>
    <lineage>
        <taxon>Bacteria</taxon>
        <taxon>Bacillati</taxon>
        <taxon>Bacillota</taxon>
        <taxon>Clostridia</taxon>
        <taxon>Lachnospirales</taxon>
        <taxon>Lachnospiraceae</taxon>
        <taxon>Fusicatenibacter</taxon>
    </lineage>
</organism>
<reference evidence="5 6" key="1">
    <citation type="submission" date="2015-09" db="EMBL/GenBank/DDBJ databases">
        <authorList>
            <consortium name="Pathogen Informatics"/>
        </authorList>
    </citation>
    <scope>NUCLEOTIDE SEQUENCE [LARGE SCALE GENOMIC DNA]</scope>
    <source>
        <strain evidence="5 6">2789STDY5608849</strain>
    </source>
</reference>
<dbReference type="InterPro" id="IPR011013">
    <property type="entry name" value="Gal_mutarotase_sf_dom"/>
</dbReference>
<sequence length="681" mass="78068">MFLEKEGKLIYSYDGETVCIEAWGKDALRVRATKNRSFTGRDWALEAKDAHAGEVEIFEDPSAKGGAFANMYEGTDTSYGKITNGKLHAVIDSGSVITFYHEDGRVLLKEHFRRLRDEESMPLNIMGREYSNGVGDNFRIVARFVARKGEKIFGMGQYQQHELDLKGCMLELAQRNSQVSVPFYLSSIGYGFLWNNPGVGQVMFANNGTEWVTESGKEIDYLVIAGDTPAEIEENYMTLTGKPPMMPEYGMGFWQCKLRYWNQEQLLSVARKYKELGVPLDVIVVDFFHWTKQGEFKFDPKYWPDVPGMCRELKEMGIQVVVSVWPTVDIYSENFEEMKEKGYLVRTEHGVPLTMLCGGNEVFFDATNPDARTYVWEKIKKNYYDQGAKLFWLDVAEPEYSVYDFKNYRYQLGSVQEVGNIYPKYYLKAFYDGMTAEGDTMPISLIRSAWAGSAKYGALVWSGDIVSTFECFRRQVQAGLNMAVAGIPWWTTDIGGFHGARTDDPDFHRLYIRWFEYGCFCPVMRLHGNRNPQEGYGAEQIGSGSDNEIWSFGDEAYEISKKYIFLRERLRDYIRAQMKKAHEDGTPVMRPVFYDFPADQESWNVEDAYLFGPDLYVAPVMEDHVTEREVYLPDGTAWFNAWTGEKYEGGQSVTVAAPMDIIPVFVREGADTEYLLNIFSE</sequence>
<dbReference type="PANTHER" id="PTHR43863:SF2">
    <property type="entry name" value="MALTASE-GLUCOAMYLASE"/>
    <property type="match status" value="1"/>
</dbReference>
<evidence type="ECO:0000313" key="5">
    <source>
        <dbReference type="EMBL" id="CUO48457.1"/>
    </source>
</evidence>
<feature type="domain" description="Glycosyl hydrolase family 31 C-terminal" evidence="4">
    <location>
        <begin position="585"/>
        <end position="670"/>
    </location>
</feature>
<accession>A0A174FG13</accession>
<dbReference type="SUPFAM" id="SSF51011">
    <property type="entry name" value="Glycosyl hydrolase domain"/>
    <property type="match status" value="1"/>
</dbReference>
<dbReference type="PANTHER" id="PTHR43863">
    <property type="entry name" value="HYDROLASE, PUTATIVE (AFU_ORTHOLOGUE AFUA_1G03140)-RELATED"/>
    <property type="match status" value="1"/>
</dbReference>
<dbReference type="GO" id="GO:0005975">
    <property type="term" value="P:carbohydrate metabolic process"/>
    <property type="evidence" value="ECO:0007669"/>
    <property type="project" value="InterPro"/>
</dbReference>
<dbReference type="GO" id="GO:0030246">
    <property type="term" value="F:carbohydrate binding"/>
    <property type="evidence" value="ECO:0007669"/>
    <property type="project" value="InterPro"/>
</dbReference>
<dbReference type="Gene3D" id="2.60.40.1180">
    <property type="entry name" value="Golgi alpha-mannosidase II"/>
    <property type="match status" value="1"/>
</dbReference>
<dbReference type="InterPro" id="IPR048395">
    <property type="entry name" value="Glyco_hydro_31_C"/>
</dbReference>
<name>A0A174FG13_9FIRM</name>